<accession>A0ABQ5Q0Y7</accession>
<feature type="chain" id="PRO_5046024201" evidence="1">
    <location>
        <begin position="20"/>
        <end position="171"/>
    </location>
</feature>
<keyword evidence="3" id="KW-1185">Reference proteome</keyword>
<reference evidence="2" key="1">
    <citation type="journal article" date="2023" name="Antonie Van Leeuwenhoek">
        <title>Mesoterricola silvestris gen. nov., sp. nov., Mesoterricola sediminis sp. nov., Geothrix oryzae sp. nov., Geothrix edaphica sp. nov., Geothrix rubra sp. nov., and Geothrix limicola sp. nov., six novel members of Acidobacteriota isolated from soils.</title>
        <authorList>
            <person name="Itoh H."/>
            <person name="Sugisawa Y."/>
            <person name="Mise K."/>
            <person name="Xu Z."/>
            <person name="Kuniyasu M."/>
            <person name="Ushijima N."/>
            <person name="Kawano K."/>
            <person name="Kobayashi E."/>
            <person name="Shiratori Y."/>
            <person name="Masuda Y."/>
            <person name="Senoo K."/>
        </authorList>
    </citation>
    <scope>NUCLEOTIDE SEQUENCE</scope>
    <source>
        <strain evidence="2">Red802</strain>
    </source>
</reference>
<gene>
    <name evidence="2" type="ORF">GETHED_27440</name>
</gene>
<dbReference type="RefSeq" id="WP_285610261.1">
    <property type="nucleotide sequence ID" value="NZ_BSDC01000004.1"/>
</dbReference>
<dbReference type="EMBL" id="BSDC01000004">
    <property type="protein sequence ID" value="GLH68380.1"/>
    <property type="molecule type" value="Genomic_DNA"/>
</dbReference>
<name>A0ABQ5Q0Y7_9BACT</name>
<evidence type="ECO:0000313" key="2">
    <source>
        <dbReference type="EMBL" id="GLH68380.1"/>
    </source>
</evidence>
<organism evidence="2 3">
    <name type="scientific">Geothrix edaphica</name>
    <dbReference type="NCBI Taxonomy" id="2927976"/>
    <lineage>
        <taxon>Bacteria</taxon>
        <taxon>Pseudomonadati</taxon>
        <taxon>Acidobacteriota</taxon>
        <taxon>Holophagae</taxon>
        <taxon>Holophagales</taxon>
        <taxon>Holophagaceae</taxon>
        <taxon>Geothrix</taxon>
    </lineage>
</organism>
<evidence type="ECO:0000313" key="3">
    <source>
        <dbReference type="Proteomes" id="UP001165044"/>
    </source>
</evidence>
<proteinExistence type="predicted"/>
<feature type="signal peptide" evidence="1">
    <location>
        <begin position="1"/>
        <end position="19"/>
    </location>
</feature>
<comment type="caution">
    <text evidence="2">The sequence shown here is derived from an EMBL/GenBank/DDBJ whole genome shotgun (WGS) entry which is preliminary data.</text>
</comment>
<dbReference type="Proteomes" id="UP001165044">
    <property type="component" value="Unassembled WGS sequence"/>
</dbReference>
<protein>
    <submittedName>
        <fullName evidence="2">Uncharacterized protein</fullName>
    </submittedName>
</protein>
<keyword evidence="1" id="KW-0732">Signal</keyword>
<evidence type="ECO:0000256" key="1">
    <source>
        <dbReference type="SAM" id="SignalP"/>
    </source>
</evidence>
<sequence>MLPTLPLLALLHAPGPAPAAVPTPVPVRSLRLPEPARTVASPAEIRLRPDGEAYAVRPGVRLEARLEGDLVEPSTDPGRTLLRVTLRAPLRAQNGWTVLLPIGTQLVGQVHLLRGDYRFVDFQSLLLPDGRALAAPEGSFRLGPGPSLALQSGGPVALTVARPLRVEAFGR</sequence>